<dbReference type="SUPFAM" id="SSF54211">
    <property type="entry name" value="Ribosomal protein S5 domain 2-like"/>
    <property type="match status" value="2"/>
</dbReference>
<dbReference type="GO" id="GO:0003723">
    <property type="term" value="F:RNA binding"/>
    <property type="evidence" value="ECO:0007669"/>
    <property type="project" value="UniProtKB-UniRule"/>
</dbReference>
<dbReference type="CDD" id="cd11364">
    <property type="entry name" value="RNase_PH_PNPase_2"/>
    <property type="match status" value="1"/>
</dbReference>
<keyword evidence="3 8" id="KW-0808">Transferase</keyword>
<dbReference type="SUPFAM" id="SSF50249">
    <property type="entry name" value="Nucleic acid-binding proteins"/>
    <property type="match status" value="1"/>
</dbReference>
<reference evidence="11" key="1">
    <citation type="submission" date="2017-09" db="EMBL/GenBank/DDBJ databases">
        <title>Depth-based differentiation of microbial function through sediment-hosted aquifers and enrichment of novel symbionts in the deep terrestrial subsurface.</title>
        <authorList>
            <person name="Probst A.J."/>
            <person name="Ladd B."/>
            <person name="Jarett J.K."/>
            <person name="Geller-Mcgrath D.E."/>
            <person name="Sieber C.M.K."/>
            <person name="Emerson J.B."/>
            <person name="Anantharaman K."/>
            <person name="Thomas B.C."/>
            <person name="Malmstrom R."/>
            <person name="Stieglmeier M."/>
            <person name="Klingl A."/>
            <person name="Woyke T."/>
            <person name="Ryan C.M."/>
            <person name="Banfield J.F."/>
        </authorList>
    </citation>
    <scope>NUCLEOTIDE SEQUENCE [LARGE SCALE GENOMIC DNA]</scope>
</reference>
<evidence type="ECO:0000256" key="3">
    <source>
        <dbReference type="ARBA" id="ARBA00022679"/>
    </source>
</evidence>
<dbReference type="InterPro" id="IPR020568">
    <property type="entry name" value="Ribosomal_Su5_D2-typ_SF"/>
</dbReference>
<proteinExistence type="inferred from homology"/>
<dbReference type="GO" id="GO:0000287">
    <property type="term" value="F:magnesium ion binding"/>
    <property type="evidence" value="ECO:0007669"/>
    <property type="project" value="UniProtKB-UniRule"/>
</dbReference>
<dbReference type="InterPro" id="IPR004088">
    <property type="entry name" value="KH_dom_type_1"/>
</dbReference>
<dbReference type="NCBIfam" id="TIGR03591">
    <property type="entry name" value="polynuc_phos"/>
    <property type="match status" value="1"/>
</dbReference>
<dbReference type="FunFam" id="3.30.1370.10:FF:000001">
    <property type="entry name" value="Polyribonucleotide nucleotidyltransferase"/>
    <property type="match status" value="1"/>
</dbReference>
<accession>A0A2M8KBY8</accession>
<organism evidence="10 11">
    <name type="scientific">Candidatus Portnoybacteria bacterium CG10_big_fil_rev_8_21_14_0_10_38_18</name>
    <dbReference type="NCBI Taxonomy" id="1974813"/>
    <lineage>
        <taxon>Bacteria</taxon>
        <taxon>Candidatus Portnoyibacteriota</taxon>
    </lineage>
</organism>
<dbReference type="FunFam" id="3.30.230.70:FF:000001">
    <property type="entry name" value="Polyribonucleotide nucleotidyltransferase"/>
    <property type="match status" value="1"/>
</dbReference>
<keyword evidence="7 8" id="KW-0694">RNA-binding</keyword>
<evidence type="ECO:0000256" key="5">
    <source>
        <dbReference type="ARBA" id="ARBA00022723"/>
    </source>
</evidence>
<keyword evidence="5 8" id="KW-0479">Metal-binding</keyword>
<dbReference type="Proteomes" id="UP000231648">
    <property type="component" value="Unassembled WGS sequence"/>
</dbReference>
<gene>
    <name evidence="8" type="primary">pnp</name>
    <name evidence="10" type="ORF">COU82_01940</name>
</gene>
<evidence type="ECO:0000256" key="8">
    <source>
        <dbReference type="HAMAP-Rule" id="MF_01595"/>
    </source>
</evidence>
<dbReference type="InterPro" id="IPR001247">
    <property type="entry name" value="ExoRNase_PH_dom1"/>
</dbReference>
<dbReference type="Pfam" id="PF03726">
    <property type="entry name" value="PNPase"/>
    <property type="match status" value="1"/>
</dbReference>
<evidence type="ECO:0000313" key="10">
    <source>
        <dbReference type="EMBL" id="PJE57442.1"/>
    </source>
</evidence>
<dbReference type="HAMAP" id="MF_01595">
    <property type="entry name" value="PNPase"/>
    <property type="match status" value="1"/>
</dbReference>
<dbReference type="PANTHER" id="PTHR11252">
    <property type="entry name" value="POLYRIBONUCLEOTIDE NUCLEOTIDYLTRANSFERASE"/>
    <property type="match status" value="1"/>
</dbReference>
<evidence type="ECO:0000313" key="11">
    <source>
        <dbReference type="Proteomes" id="UP000231648"/>
    </source>
</evidence>
<dbReference type="InterPro" id="IPR027408">
    <property type="entry name" value="PNPase/RNase_PH_dom_sf"/>
</dbReference>
<evidence type="ECO:0000256" key="4">
    <source>
        <dbReference type="ARBA" id="ARBA00022695"/>
    </source>
</evidence>
<dbReference type="GO" id="GO:0006402">
    <property type="term" value="P:mRNA catabolic process"/>
    <property type="evidence" value="ECO:0007669"/>
    <property type="project" value="UniProtKB-UniRule"/>
</dbReference>
<dbReference type="NCBIfam" id="NF008805">
    <property type="entry name" value="PRK11824.1"/>
    <property type="match status" value="1"/>
</dbReference>
<dbReference type="Gene3D" id="3.30.230.70">
    <property type="entry name" value="GHMP Kinase, N-terminal domain"/>
    <property type="match status" value="2"/>
</dbReference>
<name>A0A2M8KBY8_9BACT</name>
<dbReference type="SUPFAM" id="SSF54791">
    <property type="entry name" value="Eukaryotic type KH-domain (KH-domain type I)"/>
    <property type="match status" value="1"/>
</dbReference>
<dbReference type="InterPro" id="IPR036612">
    <property type="entry name" value="KH_dom_type_1_sf"/>
</dbReference>
<dbReference type="InterPro" id="IPR012340">
    <property type="entry name" value="NA-bd_OB-fold"/>
</dbReference>
<protein>
    <recommendedName>
        <fullName evidence="8">Polyribonucleotide nucleotidyltransferase</fullName>
        <ecNumber evidence="8">2.7.7.8</ecNumber>
    </recommendedName>
    <alternativeName>
        <fullName evidence="8">Polynucleotide phosphorylase</fullName>
        <shortName evidence="8">PNPase</shortName>
    </alternativeName>
</protein>
<dbReference type="SMART" id="SM00322">
    <property type="entry name" value="KH"/>
    <property type="match status" value="1"/>
</dbReference>
<dbReference type="PROSITE" id="PS50126">
    <property type="entry name" value="S1"/>
    <property type="match status" value="1"/>
</dbReference>
<dbReference type="FunFam" id="3.30.230.70:FF:000002">
    <property type="entry name" value="Polyribonucleotide nucleotidyltransferase"/>
    <property type="match status" value="1"/>
</dbReference>
<dbReference type="InterPro" id="IPR003029">
    <property type="entry name" value="S1_domain"/>
</dbReference>
<evidence type="ECO:0000256" key="1">
    <source>
        <dbReference type="ARBA" id="ARBA00007404"/>
    </source>
</evidence>
<dbReference type="EC" id="2.7.7.8" evidence="8"/>
<dbReference type="InterPro" id="IPR015848">
    <property type="entry name" value="PNPase_PH_RNA-bd_bac/org-type"/>
</dbReference>
<dbReference type="CDD" id="cd02393">
    <property type="entry name" value="KH-I_PNPase"/>
    <property type="match status" value="1"/>
</dbReference>
<feature type="binding site" evidence="8">
    <location>
        <position position="498"/>
    </location>
    <ligand>
        <name>Mg(2+)</name>
        <dbReference type="ChEBI" id="CHEBI:18420"/>
    </ligand>
</feature>
<keyword evidence="2 8" id="KW-0963">Cytoplasm</keyword>
<dbReference type="PROSITE" id="PS50084">
    <property type="entry name" value="KH_TYPE_1"/>
    <property type="match status" value="1"/>
</dbReference>
<dbReference type="Gene3D" id="2.40.50.140">
    <property type="entry name" value="Nucleic acid-binding proteins"/>
    <property type="match status" value="1"/>
</dbReference>
<dbReference type="GO" id="GO:0004654">
    <property type="term" value="F:polyribonucleotide nucleotidyltransferase activity"/>
    <property type="evidence" value="ECO:0007669"/>
    <property type="project" value="UniProtKB-UniRule"/>
</dbReference>
<comment type="similarity">
    <text evidence="1 8">Belongs to the polyribonucleotide nucleotidyltransferase family.</text>
</comment>
<evidence type="ECO:0000256" key="7">
    <source>
        <dbReference type="ARBA" id="ARBA00022884"/>
    </source>
</evidence>
<dbReference type="InterPro" id="IPR036345">
    <property type="entry name" value="ExoRNase_PH_dom2_sf"/>
</dbReference>
<dbReference type="Pfam" id="PF00575">
    <property type="entry name" value="S1"/>
    <property type="match status" value="1"/>
</dbReference>
<dbReference type="SUPFAM" id="SSF55666">
    <property type="entry name" value="Ribonuclease PH domain 2-like"/>
    <property type="match status" value="2"/>
</dbReference>
<dbReference type="Pfam" id="PF01138">
    <property type="entry name" value="RNase_PH"/>
    <property type="match status" value="2"/>
</dbReference>
<dbReference type="GO" id="GO:0005829">
    <property type="term" value="C:cytosol"/>
    <property type="evidence" value="ECO:0007669"/>
    <property type="project" value="TreeGrafter"/>
</dbReference>
<comment type="subcellular location">
    <subcellularLocation>
        <location evidence="8">Cytoplasm</location>
    </subcellularLocation>
</comment>
<dbReference type="AlphaFoldDB" id="A0A2M8KBY8"/>
<keyword evidence="4 8" id="KW-0548">Nucleotidyltransferase</keyword>
<comment type="function">
    <text evidence="8">Involved in mRNA degradation. Catalyzes the phosphorolysis of single-stranded polyribonucleotides processively in the 3'- to 5'-direction.</text>
</comment>
<dbReference type="EMBL" id="PFDX01000023">
    <property type="protein sequence ID" value="PJE57442.1"/>
    <property type="molecule type" value="Genomic_DNA"/>
</dbReference>
<evidence type="ECO:0000256" key="6">
    <source>
        <dbReference type="ARBA" id="ARBA00022842"/>
    </source>
</evidence>
<dbReference type="PANTHER" id="PTHR11252:SF0">
    <property type="entry name" value="POLYRIBONUCLEOTIDE NUCLEOTIDYLTRANSFERASE 1, MITOCHONDRIAL"/>
    <property type="match status" value="1"/>
</dbReference>
<dbReference type="SMART" id="SM00316">
    <property type="entry name" value="S1"/>
    <property type="match status" value="1"/>
</dbReference>
<evidence type="ECO:0000259" key="9">
    <source>
        <dbReference type="PROSITE" id="PS50126"/>
    </source>
</evidence>
<comment type="cofactor">
    <cofactor evidence="8">
        <name>Mg(2+)</name>
        <dbReference type="ChEBI" id="CHEBI:18420"/>
    </cofactor>
</comment>
<comment type="caution">
    <text evidence="10">The sequence shown here is derived from an EMBL/GenBank/DDBJ whole genome shotgun (WGS) entry which is preliminary data.</text>
</comment>
<dbReference type="InterPro" id="IPR004087">
    <property type="entry name" value="KH_dom"/>
</dbReference>
<dbReference type="PIRSF" id="PIRSF005499">
    <property type="entry name" value="PNPase"/>
    <property type="match status" value="1"/>
</dbReference>
<dbReference type="GO" id="GO:0000175">
    <property type="term" value="F:3'-5'-RNA exonuclease activity"/>
    <property type="evidence" value="ECO:0007669"/>
    <property type="project" value="TreeGrafter"/>
</dbReference>
<feature type="domain" description="S1 motif" evidence="9">
    <location>
        <begin position="628"/>
        <end position="695"/>
    </location>
</feature>
<dbReference type="Pfam" id="PF00013">
    <property type="entry name" value="KH_1"/>
    <property type="match status" value="1"/>
</dbReference>
<comment type="catalytic activity">
    <reaction evidence="8">
        <text>RNA(n+1) + phosphate = RNA(n) + a ribonucleoside 5'-diphosphate</text>
        <dbReference type="Rhea" id="RHEA:22096"/>
        <dbReference type="Rhea" id="RHEA-COMP:14527"/>
        <dbReference type="Rhea" id="RHEA-COMP:17342"/>
        <dbReference type="ChEBI" id="CHEBI:43474"/>
        <dbReference type="ChEBI" id="CHEBI:57930"/>
        <dbReference type="ChEBI" id="CHEBI:140395"/>
        <dbReference type="EC" id="2.7.7.8"/>
    </reaction>
</comment>
<evidence type="ECO:0000256" key="2">
    <source>
        <dbReference type="ARBA" id="ARBA00022490"/>
    </source>
</evidence>
<dbReference type="InterPro" id="IPR012162">
    <property type="entry name" value="PNPase"/>
</dbReference>
<dbReference type="Gene3D" id="3.30.1370.10">
    <property type="entry name" value="K Homology domain, type 1"/>
    <property type="match status" value="1"/>
</dbReference>
<keyword evidence="6 8" id="KW-0460">Magnesium</keyword>
<dbReference type="GO" id="GO:0006396">
    <property type="term" value="P:RNA processing"/>
    <property type="evidence" value="ECO:0007669"/>
    <property type="project" value="InterPro"/>
</dbReference>
<sequence length="701" mass="77964">MEEKIFKTEIEGKELSVELGKLAQQTNGSAVVRYGQTVVLATAVMGKKMSEKSYFPLTVDYEERFYAAGKIKGSRWIKREGRPTDEAILTGRLVDRAIRPLFNQKIRNDVQVVITVLSFDGENDPALPALVGASTAISVSDIPWQGPVAGISVGQDEAKQWIITSTLSAKAKSGLEIFVSGIERDKKILINMMEGSASEMPEDKLIEGIELATNHIKKLLDFQNEIIEKIKPQKKTLEIKEIDTELKKEIEGFIEDKLEKAIYRPDKKERLEEVNNLNEDLLRYIENKYGEDEEKINQTTDFFEEKISQIVRENILKHNKRPDGRKLDEFRKITTEVGILPRTHGSGLFKRGATQILSVLTLGSPGAQQYLDQMELEGTKRFMHDYNFPPFSVGEIGRVGGPGRREIGHGALAEKALLPIIPDKDSFPYTIRIVSEVLSSNGSSSMGSVCGSTLALLDAGVPIKANVSGISTGLINDGKEYKILTDIQGPEDHYGDMDLKIAGTRQGVTALQMDVKVDGVNSKILKDAFKQARKARLEILDIMEKTIKKPRAELSPLAPRIYSLQINPSKIGTIIGPGGKTIHEITDETGATIDIEDDGRVFVTSDDAEMAKKAIGRIKALTREVKLGETFQGKVVKITDFGAFIELYPKQEGLLHISELGQKVRRVEDVLRQRDLVNVKVKRIDENGKVSLELEKKPKKT</sequence>
<feature type="binding site" evidence="8">
    <location>
        <position position="492"/>
    </location>
    <ligand>
        <name>Mg(2+)</name>
        <dbReference type="ChEBI" id="CHEBI:18420"/>
    </ligand>
</feature>